<sequence>MRQGAGRPAVKLRAAFIARTHSLLKPGSVLLPGLAVGDAVEGERGP</sequence>
<protein>
    <submittedName>
        <fullName evidence="1">Uncharacterized protein</fullName>
    </submittedName>
</protein>
<dbReference type="STRING" id="861266.ARTSIC4J27_2088"/>
<proteinExistence type="predicted"/>
<gene>
    <name evidence="1" type="ORF">ARTSIC4J27_2088</name>
</gene>
<accession>A0A024H290</accession>
<evidence type="ECO:0000313" key="2">
    <source>
        <dbReference type="Proteomes" id="UP000035722"/>
    </source>
</evidence>
<comment type="caution">
    <text evidence="1">The sequence shown here is derived from an EMBL/GenBank/DDBJ whole genome shotgun (WGS) entry which is preliminary data.</text>
</comment>
<organism evidence="1 2">
    <name type="scientific">Pseudarthrobacter siccitolerans</name>
    <dbReference type="NCBI Taxonomy" id="861266"/>
    <lineage>
        <taxon>Bacteria</taxon>
        <taxon>Bacillati</taxon>
        <taxon>Actinomycetota</taxon>
        <taxon>Actinomycetes</taxon>
        <taxon>Micrococcales</taxon>
        <taxon>Micrococcaceae</taxon>
        <taxon>Pseudarthrobacter</taxon>
    </lineage>
</organism>
<keyword evidence="2" id="KW-1185">Reference proteome</keyword>
<evidence type="ECO:0000313" key="1">
    <source>
        <dbReference type="EMBL" id="CCQ46128.1"/>
    </source>
</evidence>
<dbReference type="EMBL" id="CAQI01000042">
    <property type="protein sequence ID" value="CCQ46128.1"/>
    <property type="molecule type" value="Genomic_DNA"/>
</dbReference>
<reference evidence="2" key="1">
    <citation type="journal article" date="2014" name="Genome Announc.">
        <title>Genome Sequence of Arthrobacter siccitolerans 4J27, a Xeroprotectant-Producing Desiccation-Tolerant Microorganism.</title>
        <authorList>
            <person name="Manzanera M."/>
            <person name="Santa-Cruz-Calvo L."/>
            <person name="Vilchez J.I."/>
            <person name="Garcia-Fontana C."/>
            <person name="Silva-Castro G.A."/>
            <person name="Calvo C."/>
            <person name="Gonzalez-Lopez J."/>
        </authorList>
    </citation>
    <scope>NUCLEOTIDE SEQUENCE [LARGE SCALE GENOMIC DNA]</scope>
    <source>
        <strain evidence="2">4J27</strain>
    </source>
</reference>
<dbReference type="Proteomes" id="UP000035722">
    <property type="component" value="Unassembled WGS sequence"/>
</dbReference>
<dbReference type="AlphaFoldDB" id="A0A024H290"/>
<name>A0A024H290_9MICC</name>